<dbReference type="InterPro" id="IPR034772">
    <property type="entry name" value="CPSF6/7"/>
</dbReference>
<evidence type="ECO:0000256" key="2">
    <source>
        <dbReference type="ARBA" id="ARBA00006265"/>
    </source>
</evidence>
<evidence type="ECO:0000256" key="7">
    <source>
        <dbReference type="SAM" id="MobiDB-lite"/>
    </source>
</evidence>
<dbReference type="GO" id="GO:0005634">
    <property type="term" value="C:nucleus"/>
    <property type="evidence" value="ECO:0007669"/>
    <property type="project" value="UniProtKB-SubCell"/>
</dbReference>
<sequence length="402" mass="46154">MKSEIDMDQDRYARNWNRSKPYYKKDDLDITLNKSINDESKFGSNDDLQTDDGDMINKTNYSSLHQLFIGNLTWWTTDQDIMDAITNVGVHNIIDIQFFENRENGQSKGFCVVTLESEQSLNQILKKLPNEFIHGRNPIVTFPSSSAYFMFESKSEARLSLPSAHQNTSSMTDMSRIPSKKSLKNPSVSKPYHIEMPPMSGYKKNHKQYPKITGYENQQNISYQQNTDKSLVTPEKYQIGVGNSLSQTNQSYHCQVPVNPMIFNQISTPLTYSQSYSYKDYHHSYKNSYGSRTINEIKMTEAEINSIINRNRIVSSSAIARAITNATNGEYFSAIETLNIAIALIEDSKIANDERSKVLVCTLYNIIHGIQAKVVKKKKKFFRSPSNRLFKKSKREHSLFDE</sequence>
<evidence type="ECO:0000256" key="6">
    <source>
        <dbReference type="PROSITE-ProRule" id="PRU00176"/>
    </source>
</evidence>
<dbReference type="InterPro" id="IPR035979">
    <property type="entry name" value="RBD_domain_sf"/>
</dbReference>
<evidence type="ECO:0000256" key="3">
    <source>
        <dbReference type="ARBA" id="ARBA00022664"/>
    </source>
</evidence>
<accession>A0A9P0J9I3</accession>
<evidence type="ECO:0000256" key="4">
    <source>
        <dbReference type="ARBA" id="ARBA00022884"/>
    </source>
</evidence>
<dbReference type="AlphaFoldDB" id="A0A9P0J9I3"/>
<dbReference type="InterPro" id="IPR012677">
    <property type="entry name" value="Nucleotide-bd_a/b_plait_sf"/>
</dbReference>
<dbReference type="GO" id="GO:0006397">
    <property type="term" value="P:mRNA processing"/>
    <property type="evidence" value="ECO:0007669"/>
    <property type="project" value="UniProtKB-KW"/>
</dbReference>
<evidence type="ECO:0000259" key="8">
    <source>
        <dbReference type="PROSITE" id="PS50102"/>
    </source>
</evidence>
<dbReference type="PROSITE" id="PS50102">
    <property type="entry name" value="RRM"/>
    <property type="match status" value="1"/>
</dbReference>
<evidence type="ECO:0000256" key="5">
    <source>
        <dbReference type="ARBA" id="ARBA00023242"/>
    </source>
</evidence>
<feature type="region of interest" description="Disordered" evidence="7">
    <location>
        <begin position="165"/>
        <end position="201"/>
    </location>
</feature>
<feature type="domain" description="RRM" evidence="8">
    <location>
        <begin position="65"/>
        <end position="145"/>
    </location>
</feature>
<dbReference type="PANTHER" id="PTHR23204">
    <property type="entry name" value="CLEAVAGE AND POLYADENYLATION SPECIFIC FACTOR"/>
    <property type="match status" value="1"/>
</dbReference>
<dbReference type="GO" id="GO:0003723">
    <property type="term" value="F:RNA binding"/>
    <property type="evidence" value="ECO:0007669"/>
    <property type="project" value="UniProtKB-UniRule"/>
</dbReference>
<dbReference type="EMBL" id="OU899036">
    <property type="protein sequence ID" value="CAH1732441.1"/>
    <property type="molecule type" value="Genomic_DNA"/>
</dbReference>
<dbReference type="SUPFAM" id="SSF54928">
    <property type="entry name" value="RNA-binding domain, RBD"/>
    <property type="match status" value="1"/>
</dbReference>
<dbReference type="OrthoDB" id="10065185at2759"/>
<keyword evidence="10" id="KW-1185">Reference proteome</keyword>
<comment type="subcellular location">
    <subcellularLocation>
        <location evidence="1">Nucleus</location>
    </subcellularLocation>
</comment>
<organism evidence="9 10">
    <name type="scientific">Aphis gossypii</name>
    <name type="common">Cotton aphid</name>
    <dbReference type="NCBI Taxonomy" id="80765"/>
    <lineage>
        <taxon>Eukaryota</taxon>
        <taxon>Metazoa</taxon>
        <taxon>Ecdysozoa</taxon>
        <taxon>Arthropoda</taxon>
        <taxon>Hexapoda</taxon>
        <taxon>Insecta</taxon>
        <taxon>Pterygota</taxon>
        <taxon>Neoptera</taxon>
        <taxon>Paraneoptera</taxon>
        <taxon>Hemiptera</taxon>
        <taxon>Sternorrhyncha</taxon>
        <taxon>Aphidomorpha</taxon>
        <taxon>Aphidoidea</taxon>
        <taxon>Aphididae</taxon>
        <taxon>Aphidini</taxon>
        <taxon>Aphis</taxon>
        <taxon>Aphis</taxon>
    </lineage>
</organism>
<reference evidence="9" key="1">
    <citation type="submission" date="2022-02" db="EMBL/GenBank/DDBJ databases">
        <authorList>
            <person name="King R."/>
        </authorList>
    </citation>
    <scope>NUCLEOTIDE SEQUENCE</scope>
</reference>
<dbReference type="SMART" id="SM00360">
    <property type="entry name" value="RRM"/>
    <property type="match status" value="1"/>
</dbReference>
<reference evidence="9" key="2">
    <citation type="submission" date="2022-10" db="EMBL/GenBank/DDBJ databases">
        <authorList>
            <consortium name="ENA_rothamsted_submissions"/>
            <consortium name="culmorum"/>
            <person name="King R."/>
        </authorList>
    </citation>
    <scope>NUCLEOTIDE SEQUENCE</scope>
</reference>
<keyword evidence="4 6" id="KW-0694">RNA-binding</keyword>
<proteinExistence type="inferred from homology"/>
<dbReference type="InterPro" id="IPR000504">
    <property type="entry name" value="RRM_dom"/>
</dbReference>
<comment type="similarity">
    <text evidence="2">Belongs to the RRM CPSF6/7 family.</text>
</comment>
<evidence type="ECO:0000313" key="9">
    <source>
        <dbReference type="EMBL" id="CAH1732441.1"/>
    </source>
</evidence>
<dbReference type="Pfam" id="PF25524">
    <property type="entry name" value="RSLD_CPSF6"/>
    <property type="match status" value="1"/>
</dbReference>
<dbReference type="Gene3D" id="3.30.70.330">
    <property type="match status" value="1"/>
</dbReference>
<keyword evidence="3" id="KW-0507">mRNA processing</keyword>
<keyword evidence="5" id="KW-0539">Nucleus</keyword>
<protein>
    <recommendedName>
        <fullName evidence="8">RRM domain-containing protein</fullName>
    </recommendedName>
</protein>
<dbReference type="Pfam" id="PF00076">
    <property type="entry name" value="RRM_1"/>
    <property type="match status" value="1"/>
</dbReference>
<evidence type="ECO:0000256" key="1">
    <source>
        <dbReference type="ARBA" id="ARBA00004123"/>
    </source>
</evidence>
<dbReference type="InterPro" id="IPR057951">
    <property type="entry name" value="CPSF6/7_RSLD_N"/>
</dbReference>
<gene>
    <name evidence="9" type="ORF">APHIGO_LOCUS8931</name>
</gene>
<evidence type="ECO:0000313" key="10">
    <source>
        <dbReference type="Proteomes" id="UP001154329"/>
    </source>
</evidence>
<dbReference type="Proteomes" id="UP001154329">
    <property type="component" value="Chromosome 3"/>
</dbReference>
<name>A0A9P0J9I3_APHGO</name>